<protein>
    <submittedName>
        <fullName evidence="4">Alpha-L-fucosidase 2</fullName>
    </submittedName>
</protein>
<accession>A0A1H7Z2Z3</accession>
<organism evidence="4 5">
    <name type="scientific">Hydrogenoanaerobacterium saccharovorans</name>
    <dbReference type="NCBI Taxonomy" id="474960"/>
    <lineage>
        <taxon>Bacteria</taxon>
        <taxon>Bacillati</taxon>
        <taxon>Bacillota</taxon>
        <taxon>Clostridia</taxon>
        <taxon>Eubacteriales</taxon>
        <taxon>Oscillospiraceae</taxon>
        <taxon>Hydrogenoanaerobacterium</taxon>
    </lineage>
</organism>
<dbReference type="InterPro" id="IPR027414">
    <property type="entry name" value="GH95_N_dom"/>
</dbReference>
<dbReference type="OrthoDB" id="9802600at2"/>
<name>A0A1H7Z2Z3_9FIRM</name>
<evidence type="ECO:0000313" key="4">
    <source>
        <dbReference type="EMBL" id="SEM52625.1"/>
    </source>
</evidence>
<dbReference type="GO" id="GO:0004560">
    <property type="term" value="F:alpha-L-fucosidase activity"/>
    <property type="evidence" value="ECO:0007669"/>
    <property type="project" value="InterPro"/>
</dbReference>
<dbReference type="Gene3D" id="1.50.10.10">
    <property type="match status" value="1"/>
</dbReference>
<dbReference type="InterPro" id="IPR049053">
    <property type="entry name" value="AFCA-like_C"/>
</dbReference>
<sequence>MHNLKLWYRQCADTFASALPVGNGSLGGIVYGGVPEERISLNLDTLWSGGPKQSEYKVPASLIKEVQRLVFLGDTLSAQKLIENKMLGDTWNESYQPLGNLRYIYNNIGDVCSYRRELDLKTGTAKTEFITNGNKICSEVFCSNPDKILSVHITADKPKFLDISLHLDSLLQHKTYTQNDEVVMCGNAPSHVIPNYIECENPIIFDASESGMAFQVRLRVKTDGILSVENGFLRVTAASTLHIILCAADGFKGYDKPTEKCADALDEICRSILQHATQKPYKDLKNIHINNHTALFNRVELCLEKNSHDEFPTDVRLEQIRQGKTDLGMIELLFQYGRYLLIASSRNGSQPANLQGIWNEEMRPAWSSNWTTNINTQMNYWHSGVCNLLECDEPLVRMLQELSVAGKKTAQEGYHCRGWVVNHNVDLWRNTAPVKGLAKYSYWPMGGVWLCSNLYEHYRFTQDTNFLHQIALPIMKQAVKFCLDWLCEGSNGKLYTCPSTSPENTYYTSSGEISSVTYSSAMDLGLLLELFANTIEACKILKISDEIVDDINLAAPLLPNFSIGQQGQVLEWGKDYKEEDLGHRHFSPLYALHPAHLINRYEKPQIAFAFERLLERRLSHGSGTFGWSCAWAINLCARLGKAEICSNYVNCFLKKSVYPNLFGLHPPLGERENEQVVFQIDGNFGACAGIAEMLLQSHLGMLELLPALPQEWETGYVKGLRARGGCEVDIYWKKHRLTYANIKCMQDSEVKIKYHENIHILLDGSRVDVKQNNDIFIFEAKSGFCYEVKLDYKE</sequence>
<dbReference type="SUPFAM" id="SSF48208">
    <property type="entry name" value="Six-hairpin glycosidases"/>
    <property type="match status" value="1"/>
</dbReference>
<dbReference type="PIRSF" id="PIRSF007663">
    <property type="entry name" value="UCP007663"/>
    <property type="match status" value="1"/>
</dbReference>
<dbReference type="EMBL" id="FOCG01000001">
    <property type="protein sequence ID" value="SEM52625.1"/>
    <property type="molecule type" value="Genomic_DNA"/>
</dbReference>
<dbReference type="PANTHER" id="PTHR31084:SF0">
    <property type="entry name" value="ALPHA-L-FUCOSIDASE 2"/>
    <property type="match status" value="1"/>
</dbReference>
<dbReference type="Proteomes" id="UP000199158">
    <property type="component" value="Unassembled WGS sequence"/>
</dbReference>
<dbReference type="Pfam" id="PF14498">
    <property type="entry name" value="Glyco_hyd_65N_2"/>
    <property type="match status" value="1"/>
</dbReference>
<feature type="domain" description="Glycosyl hydrolase family 95 N-terminal" evidence="1">
    <location>
        <begin position="6"/>
        <end position="253"/>
    </location>
</feature>
<evidence type="ECO:0000259" key="3">
    <source>
        <dbReference type="Pfam" id="PF22124"/>
    </source>
</evidence>
<dbReference type="InterPro" id="IPR008928">
    <property type="entry name" value="6-hairpin_glycosidase_sf"/>
</dbReference>
<dbReference type="InterPro" id="IPR012341">
    <property type="entry name" value="6hp_glycosidase-like_sf"/>
</dbReference>
<dbReference type="PANTHER" id="PTHR31084">
    <property type="entry name" value="ALPHA-L-FUCOSIDASE 2"/>
    <property type="match status" value="1"/>
</dbReference>
<dbReference type="InterPro" id="IPR054363">
    <property type="entry name" value="GH95_cat"/>
</dbReference>
<dbReference type="STRING" id="474960.SAMN05216180_0406"/>
<feature type="domain" description="Alpha fucosidase A-like C-terminal" evidence="2">
    <location>
        <begin position="696"/>
        <end position="788"/>
    </location>
</feature>
<gene>
    <name evidence="4" type="ORF">SAMN05216180_0406</name>
</gene>
<dbReference type="AlphaFoldDB" id="A0A1H7Z2Z3"/>
<dbReference type="InterPro" id="IPR016518">
    <property type="entry name" value="Alpha-L-fucosidase"/>
</dbReference>
<evidence type="ECO:0000259" key="2">
    <source>
        <dbReference type="Pfam" id="PF21307"/>
    </source>
</evidence>
<dbReference type="Pfam" id="PF21307">
    <property type="entry name" value="Glyco_hydro_95_C"/>
    <property type="match status" value="1"/>
</dbReference>
<keyword evidence="5" id="KW-1185">Reference proteome</keyword>
<feature type="domain" description="Glycosyl hydrolase family 95 catalytic" evidence="3">
    <location>
        <begin position="281"/>
        <end position="694"/>
    </location>
</feature>
<dbReference type="Pfam" id="PF22124">
    <property type="entry name" value="Glyco_hydro_95_cat"/>
    <property type="match status" value="1"/>
</dbReference>
<reference evidence="4 5" key="1">
    <citation type="submission" date="2016-10" db="EMBL/GenBank/DDBJ databases">
        <authorList>
            <person name="de Groot N.N."/>
        </authorList>
    </citation>
    <scope>NUCLEOTIDE SEQUENCE [LARGE SCALE GENOMIC DNA]</scope>
    <source>
        <strain evidence="4 5">CGMCC 1.5070</strain>
    </source>
</reference>
<evidence type="ECO:0000259" key="1">
    <source>
        <dbReference type="Pfam" id="PF14498"/>
    </source>
</evidence>
<dbReference type="GO" id="GO:0005975">
    <property type="term" value="P:carbohydrate metabolic process"/>
    <property type="evidence" value="ECO:0007669"/>
    <property type="project" value="InterPro"/>
</dbReference>
<proteinExistence type="predicted"/>
<evidence type="ECO:0000313" key="5">
    <source>
        <dbReference type="Proteomes" id="UP000199158"/>
    </source>
</evidence>
<dbReference type="RefSeq" id="WP_092751135.1">
    <property type="nucleotide sequence ID" value="NZ_FOCG01000001.1"/>
</dbReference>